<dbReference type="EMBL" id="VXAB01012447">
    <property type="protein sequence ID" value="NXJ14890.1"/>
    <property type="molecule type" value="Genomic_DNA"/>
</dbReference>
<evidence type="ECO:0000256" key="5">
    <source>
        <dbReference type="SAM" id="MobiDB-lite"/>
    </source>
</evidence>
<feature type="region of interest" description="Disordered" evidence="5">
    <location>
        <begin position="83"/>
        <end position="127"/>
    </location>
</feature>
<proteinExistence type="predicted"/>
<keyword evidence="3" id="KW-0862">Zinc</keyword>
<feature type="region of interest" description="Disordered" evidence="5">
    <location>
        <begin position="140"/>
        <end position="166"/>
    </location>
</feature>
<keyword evidence="8" id="KW-1185">Reference proteome</keyword>
<evidence type="ECO:0000256" key="4">
    <source>
        <dbReference type="PROSITE-ProRule" id="PRU00600"/>
    </source>
</evidence>
<dbReference type="GO" id="GO:0008270">
    <property type="term" value="F:zinc ion binding"/>
    <property type="evidence" value="ECO:0007669"/>
    <property type="project" value="UniProtKB-KW"/>
</dbReference>
<feature type="compositionally biased region" description="Polar residues" evidence="5">
    <location>
        <begin position="148"/>
        <end position="157"/>
    </location>
</feature>
<keyword evidence="2 4" id="KW-0863">Zinc-finger</keyword>
<evidence type="ECO:0000313" key="8">
    <source>
        <dbReference type="Proteomes" id="UP000522663"/>
    </source>
</evidence>
<accession>A0A7K9Z0D9</accession>
<dbReference type="Gene3D" id="6.10.250.3410">
    <property type="entry name" value="DBF zinc finger"/>
    <property type="match status" value="1"/>
</dbReference>
<evidence type="ECO:0000256" key="3">
    <source>
        <dbReference type="ARBA" id="ARBA00022833"/>
    </source>
</evidence>
<organism evidence="7 8">
    <name type="scientific">Odontophorus gujanensis</name>
    <name type="common">marbled wood quail</name>
    <dbReference type="NCBI Taxonomy" id="886794"/>
    <lineage>
        <taxon>Eukaryota</taxon>
        <taxon>Metazoa</taxon>
        <taxon>Chordata</taxon>
        <taxon>Craniata</taxon>
        <taxon>Vertebrata</taxon>
        <taxon>Euteleostomi</taxon>
        <taxon>Archelosauria</taxon>
        <taxon>Archosauria</taxon>
        <taxon>Dinosauria</taxon>
        <taxon>Saurischia</taxon>
        <taxon>Theropoda</taxon>
        <taxon>Coelurosauria</taxon>
        <taxon>Aves</taxon>
        <taxon>Neognathae</taxon>
        <taxon>Galloanserae</taxon>
        <taxon>Galliformes</taxon>
        <taxon>Odontophoridae</taxon>
        <taxon>Odontophorus</taxon>
    </lineage>
</organism>
<feature type="non-terminal residue" evidence="7">
    <location>
        <position position="1"/>
    </location>
</feature>
<evidence type="ECO:0000256" key="1">
    <source>
        <dbReference type="ARBA" id="ARBA00022723"/>
    </source>
</evidence>
<dbReference type="Proteomes" id="UP000522663">
    <property type="component" value="Unassembled WGS sequence"/>
</dbReference>
<dbReference type="InterPro" id="IPR006572">
    <property type="entry name" value="Znf_DBF"/>
</dbReference>
<feature type="non-terminal residue" evidence="7">
    <location>
        <position position="220"/>
    </location>
</feature>
<feature type="domain" description="DBF4-type" evidence="6">
    <location>
        <begin position="26"/>
        <end position="75"/>
    </location>
</feature>
<evidence type="ECO:0000256" key="2">
    <source>
        <dbReference type="ARBA" id="ARBA00022771"/>
    </source>
</evidence>
<dbReference type="PANTHER" id="PTHR21639">
    <property type="entry name" value="DBF4-TYPE ZINC FINGER-CONTAINING PROTEIN 2"/>
    <property type="match status" value="1"/>
</dbReference>
<dbReference type="PROSITE" id="PS51265">
    <property type="entry name" value="ZF_DBF4"/>
    <property type="match status" value="1"/>
</dbReference>
<dbReference type="GO" id="GO:0071514">
    <property type="term" value="P:genomic imprinting"/>
    <property type="evidence" value="ECO:0007669"/>
    <property type="project" value="TreeGrafter"/>
</dbReference>
<dbReference type="AlphaFoldDB" id="A0A7K9Z0D9"/>
<sequence length="220" mass="25137">VLVILPASFSLHSRRQEHPRSGVSTMQNRQGYCNCCHVHYSNLEQHIFSSQHRHFTTYCRNRMGTSSLMERFLQDVLQHHPHRYHDNRPSYDDMPLPVTPEPARIASSGVVEKKKSRSRQVASSKDQESINVMYSSTLYQSHEHTEETSVTQTLSQKLETEKERVTGTSRMSMGNFSSEKCNVLKDAQFANHSHEGQFTAVSPVPQHFSVNTLIHSSPVN</sequence>
<dbReference type="GO" id="GO:0003676">
    <property type="term" value="F:nucleic acid binding"/>
    <property type="evidence" value="ECO:0007669"/>
    <property type="project" value="InterPro"/>
</dbReference>
<comment type="caution">
    <text evidence="7">The sequence shown here is derived from an EMBL/GenBank/DDBJ whole genome shotgun (WGS) entry which is preliminary data.</text>
</comment>
<name>A0A7K9Z0D9_9GALL</name>
<evidence type="ECO:0000259" key="6">
    <source>
        <dbReference type="PROSITE" id="PS51265"/>
    </source>
</evidence>
<gene>
    <name evidence="7" type="primary">Zdbf2</name>
    <name evidence="7" type="ORF">ODOGUJ_R13341</name>
</gene>
<dbReference type="Pfam" id="PF07535">
    <property type="entry name" value="zf-DBF"/>
    <property type="match status" value="1"/>
</dbReference>
<dbReference type="OrthoDB" id="9905711at2759"/>
<dbReference type="SMART" id="SM00586">
    <property type="entry name" value="ZnF_DBF"/>
    <property type="match status" value="1"/>
</dbReference>
<reference evidence="7 8" key="1">
    <citation type="submission" date="2019-09" db="EMBL/GenBank/DDBJ databases">
        <title>Bird 10,000 Genomes (B10K) Project - Family phase.</title>
        <authorList>
            <person name="Zhang G."/>
        </authorList>
    </citation>
    <scope>NUCLEOTIDE SEQUENCE [LARGE SCALE GENOMIC DNA]</scope>
    <source>
        <strain evidence="7">B10K-DU-001-53</strain>
        <tissue evidence="7">Muscle</tissue>
    </source>
</reference>
<dbReference type="InterPro" id="IPR038545">
    <property type="entry name" value="Znf_DBF_sf"/>
</dbReference>
<dbReference type="InterPro" id="IPR038890">
    <property type="entry name" value="ZDBF2"/>
</dbReference>
<dbReference type="PANTHER" id="PTHR21639:SF5">
    <property type="entry name" value="DBF4-TYPE ZINC FINGER-CONTAINING PROTEIN 2"/>
    <property type="match status" value="1"/>
</dbReference>
<keyword evidence="1" id="KW-0479">Metal-binding</keyword>
<evidence type="ECO:0000313" key="7">
    <source>
        <dbReference type="EMBL" id="NXJ14890.1"/>
    </source>
</evidence>
<protein>
    <submittedName>
        <fullName evidence="7">ZDBF2 protein</fullName>
    </submittedName>
</protein>